<reference evidence="1" key="1">
    <citation type="journal article" date="2020" name="Nature">
        <title>Giant virus diversity and host interactions through global metagenomics.</title>
        <authorList>
            <person name="Schulz F."/>
            <person name="Roux S."/>
            <person name="Paez-Espino D."/>
            <person name="Jungbluth S."/>
            <person name="Walsh D.A."/>
            <person name="Denef V.J."/>
            <person name="McMahon K.D."/>
            <person name="Konstantinidis K.T."/>
            <person name="Eloe-Fadrosh E.A."/>
            <person name="Kyrpides N.C."/>
            <person name="Woyke T."/>
        </authorList>
    </citation>
    <scope>NUCLEOTIDE SEQUENCE</scope>
    <source>
        <strain evidence="1">GVMAG-M-3300023184-18</strain>
    </source>
</reference>
<organism evidence="1">
    <name type="scientific">viral metagenome</name>
    <dbReference type="NCBI Taxonomy" id="1070528"/>
    <lineage>
        <taxon>unclassified sequences</taxon>
        <taxon>metagenomes</taxon>
        <taxon>organismal metagenomes</taxon>
    </lineage>
</organism>
<dbReference type="EMBL" id="MN740080">
    <property type="protein sequence ID" value="QHT87062.1"/>
    <property type="molecule type" value="Genomic_DNA"/>
</dbReference>
<proteinExistence type="predicted"/>
<sequence length="244" mass="26687">MSIATLKRKTFRGGNPRVDPISGVGHNGFSLNGCLRNIGGVGRFRLVSNVTRTQFRGITPVGWGGCCGKYPQYISNSGDCCTNDSSIVKLSVKNTMGMLDEKYLGILHGAYPNTWVKDDDNSYRVTDSQSQYIESLSWKVGACKFEADKSAKTTVADAKVCECLQGKFYHIGGKKYMYYKPTTKFVSGFITQGQYITTGGVAKNNYLPTPACARPFPYSLSHNGCDVNYNTIQEAAGHGYIIGK</sequence>
<dbReference type="AlphaFoldDB" id="A0A6C0I2Q3"/>
<name>A0A6C0I2Q3_9ZZZZ</name>
<accession>A0A6C0I2Q3</accession>
<evidence type="ECO:0000313" key="1">
    <source>
        <dbReference type="EMBL" id="QHT87062.1"/>
    </source>
</evidence>
<protein>
    <submittedName>
        <fullName evidence="1">Uncharacterized protein</fullName>
    </submittedName>
</protein>